<dbReference type="InterPro" id="IPR001647">
    <property type="entry name" value="HTH_TetR"/>
</dbReference>
<evidence type="ECO:0000313" key="5">
    <source>
        <dbReference type="Proteomes" id="UP000515512"/>
    </source>
</evidence>
<dbReference type="KEGG" id="nhu:H0264_23355"/>
<dbReference type="Gene3D" id="1.10.357.10">
    <property type="entry name" value="Tetracycline Repressor, domain 2"/>
    <property type="match status" value="1"/>
</dbReference>
<protein>
    <submittedName>
        <fullName evidence="4">TetR/AcrR family transcriptional regulator</fullName>
    </submittedName>
</protein>
<accession>A0A7D6VFZ3</accession>
<name>A0A7D6VFZ3_9NOCA</name>
<evidence type="ECO:0000259" key="3">
    <source>
        <dbReference type="PROSITE" id="PS50977"/>
    </source>
</evidence>
<dbReference type="InterPro" id="IPR009057">
    <property type="entry name" value="Homeodomain-like_sf"/>
</dbReference>
<sequence length="251" mass="28136">MPSRRLRCVLQREGSVGERAIRVSAADKASEPIDTIVDGVFFTQPGRLPRGPHRLDRDTVLAAQRERFLIAFTELVAAHGFAKLRVSDVTARSGTSKTAFYDCFDSLDQCAKTAYARFVEVLLQRMTEYLAGAHEPRDVTAPLLAYLQTLQQDPVVARAFQLELYNEGRFGREQRRIALRRFAELIRSEHLALVQRDPAHVAEHPLEVYLGLVYAVRQLASDALDTERTPDLVGLVPRLRAWIAAGLGISQ</sequence>
<keyword evidence="1 2" id="KW-0238">DNA-binding</keyword>
<organism evidence="4 5">
    <name type="scientific">Nocardia huaxiensis</name>
    <dbReference type="NCBI Taxonomy" id="2755382"/>
    <lineage>
        <taxon>Bacteria</taxon>
        <taxon>Bacillati</taxon>
        <taxon>Actinomycetota</taxon>
        <taxon>Actinomycetes</taxon>
        <taxon>Mycobacteriales</taxon>
        <taxon>Nocardiaceae</taxon>
        <taxon>Nocardia</taxon>
    </lineage>
</organism>
<evidence type="ECO:0000313" key="4">
    <source>
        <dbReference type="EMBL" id="QLY34611.1"/>
    </source>
</evidence>
<feature type="domain" description="HTH tetR-type" evidence="3">
    <location>
        <begin position="62"/>
        <end position="122"/>
    </location>
</feature>
<evidence type="ECO:0000256" key="2">
    <source>
        <dbReference type="PROSITE-ProRule" id="PRU00335"/>
    </source>
</evidence>
<feature type="DNA-binding region" description="H-T-H motif" evidence="2">
    <location>
        <begin position="85"/>
        <end position="104"/>
    </location>
</feature>
<dbReference type="Proteomes" id="UP000515512">
    <property type="component" value="Chromosome"/>
</dbReference>
<evidence type="ECO:0000256" key="1">
    <source>
        <dbReference type="ARBA" id="ARBA00023125"/>
    </source>
</evidence>
<proteinExistence type="predicted"/>
<keyword evidence="5" id="KW-1185">Reference proteome</keyword>
<gene>
    <name evidence="4" type="ORF">H0264_23355</name>
</gene>
<dbReference type="AlphaFoldDB" id="A0A7D6VFZ3"/>
<dbReference type="EMBL" id="CP059399">
    <property type="protein sequence ID" value="QLY34611.1"/>
    <property type="molecule type" value="Genomic_DNA"/>
</dbReference>
<dbReference type="PROSITE" id="PS50977">
    <property type="entry name" value="HTH_TETR_2"/>
    <property type="match status" value="1"/>
</dbReference>
<reference evidence="4 5" key="1">
    <citation type="submission" date="2020-07" db="EMBL/GenBank/DDBJ databases">
        <authorList>
            <person name="Zhuang K."/>
            <person name="Ran Y."/>
        </authorList>
    </citation>
    <scope>NUCLEOTIDE SEQUENCE [LARGE SCALE GENOMIC DNA]</scope>
    <source>
        <strain evidence="4 5">WCH-YHL-001</strain>
    </source>
</reference>
<dbReference type="GO" id="GO:0003677">
    <property type="term" value="F:DNA binding"/>
    <property type="evidence" value="ECO:0007669"/>
    <property type="project" value="UniProtKB-UniRule"/>
</dbReference>
<dbReference type="SUPFAM" id="SSF46689">
    <property type="entry name" value="Homeodomain-like"/>
    <property type="match status" value="1"/>
</dbReference>